<evidence type="ECO:0000256" key="4">
    <source>
        <dbReference type="SAM" id="MobiDB-lite"/>
    </source>
</evidence>
<feature type="region of interest" description="Disordered" evidence="4">
    <location>
        <begin position="413"/>
        <end position="436"/>
    </location>
</feature>
<evidence type="ECO:0000256" key="2">
    <source>
        <dbReference type="ARBA" id="ARBA00022741"/>
    </source>
</evidence>
<protein>
    <recommendedName>
        <fullName evidence="6">Rhodanese domain-containing protein</fullName>
    </recommendedName>
</protein>
<dbReference type="GO" id="GO:0016779">
    <property type="term" value="F:nucleotidyltransferase activity"/>
    <property type="evidence" value="ECO:0007669"/>
    <property type="project" value="TreeGrafter"/>
</dbReference>
<evidence type="ECO:0000256" key="1">
    <source>
        <dbReference type="ARBA" id="ARBA00022679"/>
    </source>
</evidence>
<dbReference type="Gene3D" id="3.40.250.10">
    <property type="entry name" value="Rhodanese-like domain"/>
    <property type="match status" value="1"/>
</dbReference>
<keyword evidence="5" id="KW-1133">Transmembrane helix</keyword>
<dbReference type="CDD" id="cd00757">
    <property type="entry name" value="ThiF_MoeB_HesA_family"/>
    <property type="match status" value="1"/>
</dbReference>
<feature type="transmembrane region" description="Helical" evidence="5">
    <location>
        <begin position="18"/>
        <end position="43"/>
    </location>
</feature>
<dbReference type="PhylomeDB" id="A0A0G4EEQ3"/>
<evidence type="ECO:0000256" key="3">
    <source>
        <dbReference type="ARBA" id="ARBA00022840"/>
    </source>
</evidence>
<dbReference type="Pfam" id="PF00899">
    <property type="entry name" value="ThiF"/>
    <property type="match status" value="1"/>
</dbReference>
<dbReference type="SMART" id="SM00450">
    <property type="entry name" value="RHOD"/>
    <property type="match status" value="1"/>
</dbReference>
<dbReference type="OrthoDB" id="10261062at2759"/>
<name>A0A0G4EEQ3_VITBC</name>
<dbReference type="PANTHER" id="PTHR10953:SF102">
    <property type="entry name" value="ADENYLYLTRANSFERASE AND SULFURTRANSFERASE MOCS3"/>
    <property type="match status" value="1"/>
</dbReference>
<dbReference type="GO" id="GO:0005524">
    <property type="term" value="F:ATP binding"/>
    <property type="evidence" value="ECO:0007669"/>
    <property type="project" value="UniProtKB-KW"/>
</dbReference>
<evidence type="ECO:0000259" key="6">
    <source>
        <dbReference type="PROSITE" id="PS50206"/>
    </source>
</evidence>
<feature type="region of interest" description="Disordered" evidence="4">
    <location>
        <begin position="543"/>
        <end position="563"/>
    </location>
</feature>
<dbReference type="FunFam" id="3.40.50.720:FF:000033">
    <property type="entry name" value="Adenylyltransferase and sulfurtransferase MOCS3"/>
    <property type="match status" value="1"/>
</dbReference>
<dbReference type="SUPFAM" id="SSF69572">
    <property type="entry name" value="Activating enzymes of the ubiquitin-like proteins"/>
    <property type="match status" value="1"/>
</dbReference>
<dbReference type="InterPro" id="IPR036873">
    <property type="entry name" value="Rhodanese-like_dom_sf"/>
</dbReference>
<dbReference type="InParanoid" id="A0A0G4EEQ3"/>
<dbReference type="SUPFAM" id="SSF52821">
    <property type="entry name" value="Rhodanese/Cell cycle control phosphatase"/>
    <property type="match status" value="1"/>
</dbReference>
<keyword evidence="3" id="KW-0067">ATP-binding</keyword>
<dbReference type="EMBL" id="CDMY01000201">
    <property type="protein sequence ID" value="CEL94027.1"/>
    <property type="molecule type" value="Genomic_DNA"/>
</dbReference>
<keyword evidence="1" id="KW-0808">Transferase</keyword>
<dbReference type="PANTHER" id="PTHR10953">
    <property type="entry name" value="UBIQUITIN-ACTIVATING ENZYME E1"/>
    <property type="match status" value="1"/>
</dbReference>
<keyword evidence="5" id="KW-0472">Membrane</keyword>
<keyword evidence="5" id="KW-0812">Transmembrane</keyword>
<dbReference type="PROSITE" id="PS50206">
    <property type="entry name" value="RHODANESE_3"/>
    <property type="match status" value="1"/>
</dbReference>
<evidence type="ECO:0000256" key="5">
    <source>
        <dbReference type="SAM" id="Phobius"/>
    </source>
</evidence>
<dbReference type="Pfam" id="PF00581">
    <property type="entry name" value="Rhodanese"/>
    <property type="match status" value="1"/>
</dbReference>
<dbReference type="VEuPathDB" id="CryptoDB:Vbra_20372"/>
<keyword evidence="8" id="KW-1185">Reference proteome</keyword>
<dbReference type="Proteomes" id="UP000041254">
    <property type="component" value="Unassembled WGS sequence"/>
</dbReference>
<dbReference type="GO" id="GO:0004792">
    <property type="term" value="F:thiosulfate-cyanide sulfurtransferase activity"/>
    <property type="evidence" value="ECO:0007669"/>
    <property type="project" value="TreeGrafter"/>
</dbReference>
<dbReference type="Gene3D" id="3.40.50.720">
    <property type="entry name" value="NAD(P)-binding Rossmann-like Domain"/>
    <property type="match status" value="1"/>
</dbReference>
<accession>A0A0G4EEQ3</accession>
<dbReference type="OMA" id="DCCVLMN"/>
<proteinExistence type="predicted"/>
<dbReference type="STRING" id="1169540.A0A0G4EEQ3"/>
<evidence type="ECO:0000313" key="8">
    <source>
        <dbReference type="Proteomes" id="UP000041254"/>
    </source>
</evidence>
<dbReference type="GO" id="GO:0042292">
    <property type="term" value="F:URM1 activating enzyme activity"/>
    <property type="evidence" value="ECO:0007669"/>
    <property type="project" value="TreeGrafter"/>
</dbReference>
<dbReference type="InterPro" id="IPR000594">
    <property type="entry name" value="ThiF_NAD_FAD-bd"/>
</dbReference>
<dbReference type="GO" id="GO:0005737">
    <property type="term" value="C:cytoplasm"/>
    <property type="evidence" value="ECO:0007669"/>
    <property type="project" value="TreeGrafter"/>
</dbReference>
<reference evidence="7 8" key="1">
    <citation type="submission" date="2014-11" db="EMBL/GenBank/DDBJ databases">
        <authorList>
            <person name="Zhu J."/>
            <person name="Qi W."/>
            <person name="Song R."/>
        </authorList>
    </citation>
    <scope>NUCLEOTIDE SEQUENCE [LARGE SCALE GENOMIC DNA]</scope>
</reference>
<dbReference type="AlphaFoldDB" id="A0A0G4EEQ3"/>
<feature type="domain" description="Rhodanese" evidence="6">
    <location>
        <begin position="461"/>
        <end position="586"/>
    </location>
</feature>
<sequence>MSSASPPPGGGKVNWELWILRAVGVGVALYIVPRWVHFLSFLVSNSRRPSREEQQLVLRSLSILEDHARSKEASITHQITLEELGGIDEQDTAAGVEPVSGAREMPMAPFWTSGSSALSSAEVELYGRQLILPQLGVAGQVRLKESSVLVVGAGGLGSPVCLYLAAAGIGRLGIMDGDAVAMTNLHRQVIHNAARCGTNKAISAKQTCQHLNKQIRIDAHDTPLTPSVAERVVPQYDVLVDCTDNPAARYLLNDAAVLFNKPVVCGSALRWEGQLWVYNYRSGPCYRCLHPQPPHRLDQSGPEGLFNALSPGGGACDMEGVIGTAPGTIGVMQAMEVLKVCGGLGDHSIGASNRMVMYDGLDAEGPFRSIRLRTKRPTCAVCGDHPSISSLQDSPDDYIDMCPADLLPPLPPSAHVKPSQLASHLHRHPPSEANLSAPPRVPPILQDDNTYQQQVGGGDGGLGAVSVVDVRPSAHYAVSHVRHSLNLPIDQILSQSKEELLARLRGPRGNNRGAPPSPVSYVVVCRRGNDSRLAVSKLRDLFQEEADDDQGGGGEGGEGREEKGCTFLNLQGGLEAVRRNVEPTEAMPLV</sequence>
<dbReference type="InterPro" id="IPR045886">
    <property type="entry name" value="ThiF/MoeB/HesA"/>
</dbReference>
<organism evidence="7 8">
    <name type="scientific">Vitrella brassicaformis (strain CCMP3155)</name>
    <dbReference type="NCBI Taxonomy" id="1169540"/>
    <lineage>
        <taxon>Eukaryota</taxon>
        <taxon>Sar</taxon>
        <taxon>Alveolata</taxon>
        <taxon>Colpodellida</taxon>
        <taxon>Vitrellaceae</taxon>
        <taxon>Vitrella</taxon>
    </lineage>
</organism>
<evidence type="ECO:0000313" key="7">
    <source>
        <dbReference type="EMBL" id="CEL94027.1"/>
    </source>
</evidence>
<gene>
    <name evidence="7" type="ORF">Vbra_20372</name>
</gene>
<dbReference type="InterPro" id="IPR001763">
    <property type="entry name" value="Rhodanese-like_dom"/>
</dbReference>
<keyword evidence="2" id="KW-0547">Nucleotide-binding</keyword>
<dbReference type="InterPro" id="IPR035985">
    <property type="entry name" value="Ubiquitin-activating_enz"/>
</dbReference>